<protein>
    <submittedName>
        <fullName evidence="5">TPR repeat, putative</fullName>
    </submittedName>
</protein>
<reference evidence="5" key="1">
    <citation type="submission" date="2016-09" db="EMBL/GenBank/DDBJ databases">
        <authorList>
            <person name="Hebert L."/>
            <person name="Moumen B."/>
        </authorList>
    </citation>
    <scope>NUCLEOTIDE SEQUENCE [LARGE SCALE GENOMIC DNA]</scope>
    <source>
        <strain evidence="5">OVI</strain>
    </source>
</reference>
<keyword evidence="4" id="KW-0175">Coiled coil</keyword>
<dbReference type="EMBL" id="CZPT02000828">
    <property type="protein sequence ID" value="SCU67880.1"/>
    <property type="molecule type" value="Genomic_DNA"/>
</dbReference>
<accession>A0A1G4I7B3</accession>
<organism evidence="5 6">
    <name type="scientific">Trypanosoma equiperdum</name>
    <dbReference type="NCBI Taxonomy" id="5694"/>
    <lineage>
        <taxon>Eukaryota</taxon>
        <taxon>Discoba</taxon>
        <taxon>Euglenozoa</taxon>
        <taxon>Kinetoplastea</taxon>
        <taxon>Metakinetoplastina</taxon>
        <taxon>Trypanosomatida</taxon>
        <taxon>Trypanosomatidae</taxon>
        <taxon>Trypanosoma</taxon>
    </lineage>
</organism>
<keyword evidence="6" id="KW-1185">Reference proteome</keyword>
<dbReference type="SUPFAM" id="SSF48452">
    <property type="entry name" value="TPR-like"/>
    <property type="match status" value="2"/>
</dbReference>
<dbReference type="AlphaFoldDB" id="A0A1G4I7B3"/>
<dbReference type="InterPro" id="IPR019734">
    <property type="entry name" value="TPR_rpt"/>
</dbReference>
<keyword evidence="1" id="KW-0677">Repeat</keyword>
<comment type="caution">
    <text evidence="5">The sequence shown here is derived from an EMBL/GenBank/DDBJ whole genome shotgun (WGS) entry which is preliminary data.</text>
</comment>
<dbReference type="VEuPathDB" id="TriTrypDB:TEOVI_000848400"/>
<evidence type="ECO:0000256" key="3">
    <source>
        <dbReference type="PROSITE-ProRule" id="PRU00339"/>
    </source>
</evidence>
<evidence type="ECO:0000256" key="4">
    <source>
        <dbReference type="SAM" id="Coils"/>
    </source>
</evidence>
<dbReference type="InterPro" id="IPR011990">
    <property type="entry name" value="TPR-like_helical_dom_sf"/>
</dbReference>
<dbReference type="GeneID" id="92382418"/>
<keyword evidence="2 3" id="KW-0802">TPR repeat</keyword>
<feature type="repeat" description="TPR" evidence="3">
    <location>
        <begin position="142"/>
        <end position="175"/>
    </location>
</feature>
<dbReference type="InterPro" id="IPR050498">
    <property type="entry name" value="Ycf3"/>
</dbReference>
<evidence type="ECO:0000313" key="5">
    <source>
        <dbReference type="EMBL" id="SCU67880.1"/>
    </source>
</evidence>
<dbReference type="RefSeq" id="XP_067079144.1">
    <property type="nucleotide sequence ID" value="XM_067223043.1"/>
</dbReference>
<name>A0A1G4I7B3_TRYEQ</name>
<proteinExistence type="predicted"/>
<sequence length="669" mass="75128">MSDSKKKAAAVKVVPPKNDCPAFRRRLVEEYHRSVVESGREPPAYHTFSDRYGGTCGVPFATRREATIKGASSSAWNFAVSVQWCIDRADALENEGKLTEANNYLQIALEQLQRGGNHPVGDTQSGAIVPEGMAEQNHSCVAGILSRLGKVAMRQSDYQKALNFFLLSSRLDPLTSATYALRASCQEHLGNYDDAYNEYKKYLFINEPSMAMLAHTGQCALKAGHYEGAEHHLRELLRFAKESNSTILSPSSKSPKFFDSPSFYESHAYYCLGLVRDRQAEESLSQASAESSPEKVHVCCSVADERMRQAREFYKLAASNVEYVNAFEEAAEGAIAAGDVPLALENLRNLQHLRSNCARYHFRAADVCAMMNDTQSELEELSKALDRRQTALERQQTLLRRASVYASKLENFNNAIVDLSLLLSMHGEHYCRAMAYLQRANAFYQRSERYPSNSHEDRAAALRDYEKFVEVSLSSPQGPSIPPESITEAMLILADGAFEERKFDVAANFFSRAVVRGWKPREPLPKSSKRRKRTTSSAVVSFAAATETDLLTKMTISIAHVVISKHPVNEEMFKVSYEAREKPVAPVAAEPKKAKTTDKKEAEKPLVAVPAVGYQMVESHFQGLRALEPTVFSSLQYEFMELWEPYRTDVERLREDLMLTRSGKKVKRR</sequence>
<evidence type="ECO:0000313" key="6">
    <source>
        <dbReference type="Proteomes" id="UP000195570"/>
    </source>
</evidence>
<evidence type="ECO:0000256" key="2">
    <source>
        <dbReference type="ARBA" id="ARBA00022803"/>
    </source>
</evidence>
<gene>
    <name evidence="5" type="ORF">TEOVI_000848400</name>
</gene>
<dbReference type="SMART" id="SM00028">
    <property type="entry name" value="TPR"/>
    <property type="match status" value="5"/>
</dbReference>
<dbReference type="PANTHER" id="PTHR44858:SF1">
    <property type="entry name" value="UDP-N-ACETYLGLUCOSAMINE--PEPTIDE N-ACETYLGLUCOSAMINYLTRANSFERASE SPINDLY-RELATED"/>
    <property type="match status" value="1"/>
</dbReference>
<feature type="coiled-coil region" evidence="4">
    <location>
        <begin position="371"/>
        <end position="398"/>
    </location>
</feature>
<evidence type="ECO:0000256" key="1">
    <source>
        <dbReference type="ARBA" id="ARBA00022737"/>
    </source>
</evidence>
<dbReference type="Proteomes" id="UP000195570">
    <property type="component" value="Unassembled WGS sequence"/>
</dbReference>
<dbReference type="PANTHER" id="PTHR44858">
    <property type="entry name" value="TETRATRICOPEPTIDE REPEAT PROTEIN 6"/>
    <property type="match status" value="1"/>
</dbReference>
<dbReference type="Gene3D" id="1.25.40.10">
    <property type="entry name" value="Tetratricopeptide repeat domain"/>
    <property type="match status" value="2"/>
</dbReference>
<dbReference type="PROSITE" id="PS50005">
    <property type="entry name" value="TPR"/>
    <property type="match status" value="1"/>
</dbReference>